<organism evidence="3 4">
    <name type="scientific">Desulfatibacillum aliphaticivorans</name>
    <dbReference type="NCBI Taxonomy" id="218208"/>
    <lineage>
        <taxon>Bacteria</taxon>
        <taxon>Pseudomonadati</taxon>
        <taxon>Thermodesulfobacteriota</taxon>
        <taxon>Desulfobacteria</taxon>
        <taxon>Desulfobacterales</taxon>
        <taxon>Desulfatibacillaceae</taxon>
        <taxon>Desulfatibacillum</taxon>
    </lineage>
</organism>
<dbReference type="AlphaFoldDB" id="B8FD16"/>
<dbReference type="KEGG" id="dal:Dalk_4769"/>
<reference evidence="3 4" key="1">
    <citation type="journal article" date="2012" name="Environ. Microbiol.">
        <title>The genome sequence of Desulfatibacillum alkenivorans AK-01: a blueprint for anaerobic alkane oxidation.</title>
        <authorList>
            <person name="Callaghan A.V."/>
            <person name="Morris B.E."/>
            <person name="Pereira I.A."/>
            <person name="McInerney M.J."/>
            <person name="Austin R.N."/>
            <person name="Groves J.T."/>
            <person name="Kukor J.J."/>
            <person name="Suflita J.M."/>
            <person name="Young L.Y."/>
            <person name="Zylstra G.J."/>
            <person name="Wawrik B."/>
        </authorList>
    </citation>
    <scope>NUCLEOTIDE SEQUENCE [LARGE SCALE GENOMIC DNA]</scope>
    <source>
        <strain evidence="3 4">AK-01</strain>
    </source>
</reference>
<dbReference type="InterPro" id="IPR051396">
    <property type="entry name" value="Bact_Antivir_Def_Nuclease"/>
</dbReference>
<dbReference type="InterPro" id="IPR034139">
    <property type="entry name" value="TOPRIM_OLD"/>
</dbReference>
<dbReference type="Gene3D" id="3.40.50.300">
    <property type="entry name" value="P-loop containing nucleotide triphosphate hydrolases"/>
    <property type="match status" value="1"/>
</dbReference>
<gene>
    <name evidence="3" type="ordered locus">Dalk_4769</name>
</gene>
<evidence type="ECO:0000313" key="4">
    <source>
        <dbReference type="Proteomes" id="UP000000739"/>
    </source>
</evidence>
<protein>
    <submittedName>
        <fullName evidence="3">SMC domain protein</fullName>
    </submittedName>
</protein>
<evidence type="ECO:0000313" key="3">
    <source>
        <dbReference type="EMBL" id="ACL06447.1"/>
    </source>
</evidence>
<evidence type="ECO:0000259" key="2">
    <source>
        <dbReference type="Pfam" id="PF20469"/>
    </source>
</evidence>
<keyword evidence="4" id="KW-1185">Reference proteome</keyword>
<dbReference type="PANTHER" id="PTHR43581">
    <property type="entry name" value="ATP/GTP PHOSPHATASE"/>
    <property type="match status" value="1"/>
</dbReference>
<dbReference type="InterPro" id="IPR003959">
    <property type="entry name" value="ATPase_AAA_core"/>
</dbReference>
<proteinExistence type="predicted"/>
<dbReference type="GO" id="GO:0016887">
    <property type="term" value="F:ATP hydrolysis activity"/>
    <property type="evidence" value="ECO:0007669"/>
    <property type="project" value="InterPro"/>
</dbReference>
<dbReference type="Pfam" id="PF13304">
    <property type="entry name" value="AAA_21"/>
    <property type="match status" value="1"/>
</dbReference>
<evidence type="ECO:0000259" key="1">
    <source>
        <dbReference type="Pfam" id="PF13304"/>
    </source>
</evidence>
<dbReference type="InterPro" id="IPR027417">
    <property type="entry name" value="P-loop_NTPase"/>
</dbReference>
<feature type="domain" description="ATPase AAA-type core" evidence="1">
    <location>
        <begin position="25"/>
        <end position="321"/>
    </location>
</feature>
<feature type="domain" description="OLD protein-like TOPRIM" evidence="2">
    <location>
        <begin position="362"/>
        <end position="431"/>
    </location>
</feature>
<dbReference type="EMBL" id="CP001322">
    <property type="protein sequence ID" value="ACL06447.1"/>
    <property type="molecule type" value="Genomic_DNA"/>
</dbReference>
<dbReference type="PANTHER" id="PTHR43581:SF4">
    <property type="entry name" value="ATP_GTP PHOSPHATASE"/>
    <property type="match status" value="1"/>
</dbReference>
<dbReference type="RefSeq" id="WP_015949486.1">
    <property type="nucleotide sequence ID" value="NC_011768.1"/>
</dbReference>
<sequence>MRIRKIEILNFRCIKRFFWCPSDGLNCLIGPGDSGKSTVIDAIDYCLGARRTAQFTDADFHNLDVDTPISITLTLGDLDDALKNLDAYGLYLRSFDQETGRVEDEPEKDLETVLTLNLKVESDLEPVWSLLSDRATAQNASRNLAWKDRIRSAPSRIGALSSYNLGWRHGSVLNKLTDEKADSAAALAYAARQARRVFGEDAETQVEETLRIVSETSKELGVDIGDKAHAQLDAHSVNFSSGTISLHNENGVPLRGLGVGSTRLLIAGLQRKAFEKSSLLLVDEVEFGLEPHRIIRFLSSLGAKESETPFQVFMTTHSPVVFRELSGNQLYVLREREESHVVMPVGVKDGIQGTIRCFPESFLASSVMVCEGASEVGLIRGLDLYLQSKGEQSIFAAGVSLVDASGVSKIMARAMAFQSLGYRVVVFRDDDEQPNLNQEQSFERAGGTVVKWRQGEKLESEIFNSLSDLAIALLVDKAVDIHDYEFIDQHLKSASQNSVTLDMIPKSNESASISKEHRRILGIASSGKHNPWFKNVSAMEEIGRYIIGPHVQSSDKEFKTRLNALFIWARNA</sequence>
<dbReference type="eggNOG" id="COG3950">
    <property type="taxonomic scope" value="Bacteria"/>
</dbReference>
<dbReference type="GO" id="GO:0005524">
    <property type="term" value="F:ATP binding"/>
    <property type="evidence" value="ECO:0007669"/>
    <property type="project" value="InterPro"/>
</dbReference>
<dbReference type="SUPFAM" id="SSF52540">
    <property type="entry name" value="P-loop containing nucleoside triphosphate hydrolases"/>
    <property type="match status" value="1"/>
</dbReference>
<name>B8FD16_DESAL</name>
<dbReference type="Proteomes" id="UP000000739">
    <property type="component" value="Chromosome"/>
</dbReference>
<dbReference type="Pfam" id="PF20469">
    <property type="entry name" value="OLD-like_TOPRIM"/>
    <property type="match status" value="1"/>
</dbReference>
<dbReference type="HOGENOM" id="CLU_034070_0_0_7"/>
<accession>B8FD16</accession>